<evidence type="ECO:0000313" key="8">
    <source>
        <dbReference type="Proteomes" id="UP001282284"/>
    </source>
</evidence>
<proteinExistence type="inferred from homology"/>
<evidence type="ECO:0000256" key="1">
    <source>
        <dbReference type="ARBA" id="ARBA00004117"/>
    </source>
</evidence>
<dbReference type="PANTHER" id="PTHR30435:SF12">
    <property type="entry name" value="FLAGELLAR BASAL BODY ROD PROTEIN FLGB"/>
    <property type="match status" value="1"/>
</dbReference>
<comment type="caution">
    <text evidence="7">The sequence shown here is derived from an EMBL/GenBank/DDBJ whole genome shotgun (WGS) entry which is preliminary data.</text>
</comment>
<evidence type="ECO:0000313" key="7">
    <source>
        <dbReference type="EMBL" id="MDW0111787.1"/>
    </source>
</evidence>
<reference evidence="7 8" key="1">
    <citation type="submission" date="2023-06" db="EMBL/GenBank/DDBJ databases">
        <title>Sporosarcina sp. nov., isolated from Korean traditional fermented seafood 'Jeotgal'.</title>
        <authorList>
            <person name="Yang A.I."/>
            <person name="Shin N.-R."/>
        </authorList>
    </citation>
    <scope>NUCLEOTIDE SEQUENCE [LARGE SCALE GENOMIC DNA]</scope>
    <source>
        <strain evidence="7 8">KCTC13119</strain>
    </source>
</reference>
<sequence>MNIYGSTISMLEKGLDYSSTKGKMIAQNIANIDTPNYRAKTVSFNEVLKNAQSEPIHAYRTNERHINFSTKVYQPGVSKLSTLKYRQDGNGVDMDKEQADLAANQIYYNALVDRINSKFNSLQNVIKGGR</sequence>
<evidence type="ECO:0000256" key="2">
    <source>
        <dbReference type="ARBA" id="ARBA00009677"/>
    </source>
</evidence>
<dbReference type="NCBIfam" id="TIGR01396">
    <property type="entry name" value="FlgB"/>
    <property type="match status" value="1"/>
</dbReference>
<keyword evidence="4 6" id="KW-0975">Bacterial flagellum</keyword>
<dbReference type="RefSeq" id="WP_317941667.1">
    <property type="nucleotide sequence ID" value="NZ_JAUBDI010000001.1"/>
</dbReference>
<dbReference type="PANTHER" id="PTHR30435">
    <property type="entry name" value="FLAGELLAR PROTEIN"/>
    <property type="match status" value="1"/>
</dbReference>
<protein>
    <recommendedName>
        <fullName evidence="3 6">Flagellar basal body rod protein FlgB</fullName>
    </recommendedName>
</protein>
<dbReference type="PIRSF" id="PIRSF002889">
    <property type="entry name" value="Rod_FlgB"/>
    <property type="match status" value="1"/>
</dbReference>
<comment type="subcellular location">
    <subcellularLocation>
        <location evidence="1 6">Bacterial flagellum basal body</location>
    </subcellularLocation>
</comment>
<dbReference type="EMBL" id="JAUBDI010000001">
    <property type="protein sequence ID" value="MDW0111787.1"/>
    <property type="molecule type" value="Genomic_DNA"/>
</dbReference>
<gene>
    <name evidence="7" type="primary">flgB</name>
    <name evidence="7" type="ORF">QT711_01225</name>
</gene>
<name>A0ABU4G847_9BACL</name>
<dbReference type="InterPro" id="IPR006300">
    <property type="entry name" value="FlgB"/>
</dbReference>
<evidence type="ECO:0000256" key="6">
    <source>
        <dbReference type="PIRNR" id="PIRNR002889"/>
    </source>
</evidence>
<evidence type="ECO:0000256" key="3">
    <source>
        <dbReference type="ARBA" id="ARBA00014376"/>
    </source>
</evidence>
<organism evidence="7 8">
    <name type="scientific">Sporosarcina saromensis</name>
    <dbReference type="NCBI Taxonomy" id="359365"/>
    <lineage>
        <taxon>Bacteria</taxon>
        <taxon>Bacillati</taxon>
        <taxon>Bacillota</taxon>
        <taxon>Bacilli</taxon>
        <taxon>Bacillales</taxon>
        <taxon>Caryophanaceae</taxon>
        <taxon>Sporosarcina</taxon>
    </lineage>
</organism>
<keyword evidence="8" id="KW-1185">Reference proteome</keyword>
<dbReference type="Proteomes" id="UP001282284">
    <property type="component" value="Unassembled WGS sequence"/>
</dbReference>
<keyword evidence="7" id="KW-0969">Cilium</keyword>
<evidence type="ECO:0000256" key="4">
    <source>
        <dbReference type="ARBA" id="ARBA00023143"/>
    </source>
</evidence>
<accession>A0ABU4G847</accession>
<comment type="similarity">
    <text evidence="2 6">Belongs to the flagella basal body rod proteins family.</text>
</comment>
<comment type="subunit">
    <text evidence="6">The basal body constitutes a major portion of the flagellar organelle and consists of a number of rings mounted on a central rod.</text>
</comment>
<comment type="function">
    <text evidence="5 6">Structural component of flagellum, the bacterial motility apparatus. Part of the rod structure of flagellar basal body.</text>
</comment>
<evidence type="ECO:0000256" key="5">
    <source>
        <dbReference type="ARBA" id="ARBA00024934"/>
    </source>
</evidence>
<keyword evidence="7" id="KW-0966">Cell projection</keyword>
<keyword evidence="7" id="KW-0282">Flagellum</keyword>